<keyword evidence="13" id="KW-0732">Signal</keyword>
<dbReference type="InterPro" id="IPR011707">
    <property type="entry name" value="Cu-oxidase-like_N"/>
</dbReference>
<evidence type="ECO:0000256" key="8">
    <source>
        <dbReference type="ARBA" id="ARBA00022737"/>
    </source>
</evidence>
<evidence type="ECO:0000256" key="9">
    <source>
        <dbReference type="ARBA" id="ARBA00023002"/>
    </source>
</evidence>
<dbReference type="GO" id="GO:0005507">
    <property type="term" value="F:copper ion binding"/>
    <property type="evidence" value="ECO:0007669"/>
    <property type="project" value="InterPro"/>
</dbReference>
<feature type="compositionally biased region" description="Low complexity" evidence="12">
    <location>
        <begin position="343"/>
        <end position="352"/>
    </location>
</feature>
<dbReference type="GO" id="GO:0048046">
    <property type="term" value="C:apoplast"/>
    <property type="evidence" value="ECO:0007669"/>
    <property type="project" value="UniProtKB-SubCell"/>
</dbReference>
<comment type="catalytic activity">
    <reaction evidence="1">
        <text>4 hydroquinone + O2 = 4 benzosemiquinone + 2 H2O</text>
        <dbReference type="Rhea" id="RHEA:11276"/>
        <dbReference type="ChEBI" id="CHEBI:15377"/>
        <dbReference type="ChEBI" id="CHEBI:15379"/>
        <dbReference type="ChEBI" id="CHEBI:17594"/>
        <dbReference type="ChEBI" id="CHEBI:17977"/>
        <dbReference type="EC" id="1.10.3.2"/>
    </reaction>
</comment>
<keyword evidence="9" id="KW-0560">Oxidoreductase</keyword>
<evidence type="ECO:0000256" key="12">
    <source>
        <dbReference type="SAM" id="MobiDB-lite"/>
    </source>
</evidence>
<dbReference type="InterPro" id="IPR034285">
    <property type="entry name" value="CuRO_2_LCC"/>
</dbReference>
<evidence type="ECO:0000256" key="3">
    <source>
        <dbReference type="ARBA" id="ARBA00004271"/>
    </source>
</evidence>
<evidence type="ECO:0000256" key="2">
    <source>
        <dbReference type="ARBA" id="ARBA00002075"/>
    </source>
</evidence>
<feature type="chain" id="PRO_5035929373" description="laccase" evidence="13">
    <location>
        <begin position="32"/>
        <end position="383"/>
    </location>
</feature>
<evidence type="ECO:0000256" key="1">
    <source>
        <dbReference type="ARBA" id="ARBA00000349"/>
    </source>
</evidence>
<evidence type="ECO:0000256" key="6">
    <source>
        <dbReference type="ARBA" id="ARBA00022523"/>
    </source>
</evidence>
<dbReference type="GO" id="GO:0046274">
    <property type="term" value="P:lignin catabolic process"/>
    <property type="evidence" value="ECO:0007669"/>
    <property type="project" value="UniProtKB-KW"/>
</dbReference>
<reference evidence="16" key="1">
    <citation type="submission" date="2020-05" db="EMBL/GenBank/DDBJ databases">
        <title>WGS assembly of Panicum virgatum.</title>
        <authorList>
            <person name="Lovell J.T."/>
            <person name="Jenkins J."/>
            <person name="Shu S."/>
            <person name="Juenger T.E."/>
            <person name="Schmutz J."/>
        </authorList>
    </citation>
    <scope>NUCLEOTIDE SEQUENCE</scope>
    <source>
        <strain evidence="16">AP13</strain>
    </source>
</reference>
<feature type="domain" description="Plastocyanin-like" evidence="15">
    <location>
        <begin position="44"/>
        <end position="157"/>
    </location>
</feature>
<keyword evidence="6" id="KW-0052">Apoplast</keyword>
<dbReference type="InterPro" id="IPR045087">
    <property type="entry name" value="Cu-oxidase_fam"/>
</dbReference>
<dbReference type="GO" id="GO:0052716">
    <property type="term" value="F:hydroquinone:oxygen oxidoreductase activity"/>
    <property type="evidence" value="ECO:0007669"/>
    <property type="project" value="UniProtKB-EC"/>
</dbReference>
<keyword evidence="10" id="KW-0186">Copper</keyword>
<evidence type="ECO:0000256" key="11">
    <source>
        <dbReference type="ARBA" id="ARBA00023185"/>
    </source>
</evidence>
<feature type="compositionally biased region" description="Low complexity" evidence="12">
    <location>
        <begin position="370"/>
        <end position="383"/>
    </location>
</feature>
<dbReference type="CDD" id="cd13849">
    <property type="entry name" value="CuRO_1_LCC_plant"/>
    <property type="match status" value="1"/>
</dbReference>
<dbReference type="Pfam" id="PF07732">
    <property type="entry name" value="Cu-oxidase_3"/>
    <property type="match status" value="1"/>
</dbReference>
<evidence type="ECO:0000256" key="5">
    <source>
        <dbReference type="ARBA" id="ARBA00012297"/>
    </source>
</evidence>
<evidence type="ECO:0000256" key="10">
    <source>
        <dbReference type="ARBA" id="ARBA00023008"/>
    </source>
</evidence>
<dbReference type="Pfam" id="PF00394">
    <property type="entry name" value="Cu-oxidase"/>
    <property type="match status" value="1"/>
</dbReference>
<keyword evidence="8" id="KW-0677">Repeat</keyword>
<proteinExistence type="inferred from homology"/>
<dbReference type="InterPro" id="IPR001117">
    <property type="entry name" value="Cu-oxidase_2nd"/>
</dbReference>
<comment type="subcellular location">
    <subcellularLocation>
        <location evidence="3">Secreted</location>
        <location evidence="3">Extracellular space</location>
        <location evidence="3">Apoplast</location>
    </subcellularLocation>
</comment>
<organism evidence="16 17">
    <name type="scientific">Panicum virgatum</name>
    <name type="common">Blackwell switchgrass</name>
    <dbReference type="NCBI Taxonomy" id="38727"/>
    <lineage>
        <taxon>Eukaryota</taxon>
        <taxon>Viridiplantae</taxon>
        <taxon>Streptophyta</taxon>
        <taxon>Embryophyta</taxon>
        <taxon>Tracheophyta</taxon>
        <taxon>Spermatophyta</taxon>
        <taxon>Magnoliopsida</taxon>
        <taxon>Liliopsida</taxon>
        <taxon>Poales</taxon>
        <taxon>Poaceae</taxon>
        <taxon>PACMAD clade</taxon>
        <taxon>Panicoideae</taxon>
        <taxon>Panicodae</taxon>
        <taxon>Paniceae</taxon>
        <taxon>Panicinae</taxon>
        <taxon>Panicum</taxon>
        <taxon>Panicum sect. Hiantes</taxon>
    </lineage>
</organism>
<evidence type="ECO:0000256" key="4">
    <source>
        <dbReference type="ARBA" id="ARBA00010609"/>
    </source>
</evidence>
<keyword evidence="7" id="KW-0964">Secreted</keyword>
<dbReference type="EC" id="1.10.3.2" evidence="5"/>
<dbReference type="PANTHER" id="PTHR11709">
    <property type="entry name" value="MULTI-COPPER OXIDASE"/>
    <property type="match status" value="1"/>
</dbReference>
<dbReference type="Gene3D" id="2.60.40.420">
    <property type="entry name" value="Cupredoxins - blue copper proteins"/>
    <property type="match status" value="2"/>
</dbReference>
<dbReference type="PANTHER" id="PTHR11709:SF262">
    <property type="entry name" value="LACCASE-14"/>
    <property type="match status" value="1"/>
</dbReference>
<feature type="signal peptide" evidence="13">
    <location>
        <begin position="1"/>
        <end position="31"/>
    </location>
</feature>
<sequence length="383" mass="42506">MGGVAKMPAAALWLLLGVVVALWVAATPVHAFRRKTANHYDFIITETNVTRLCHEKTILTVNGQFPGPTIHARKGDVVFVNVHNRARKNITLHWHGVDQPRNRWFDGPEFITQCPIRPGAKFTYRIVFSDEEGTVWWHAHSDFDRATVHGAIIVSPKLGAAYPYPEPHRDIPTILGEWWNVNVQHMLEETMQSGGDFEISDANTINGQPGDLFPCSKKGTFRVPVERGRTYMLRVINAGLSNDMFFAVAGHNLTVVGSDGHYLKPFTVGHIMILAGQTMDVLLHADRAGNASRYYMAARTARTLLGAKIEVTINNRSTAPPRPSSSTRTPLRRPPPRGRRRPSPTCRPSATSTRRRRTRRGSGPWPPTATPSTCPPASTSAFS</sequence>
<feature type="region of interest" description="Disordered" evidence="12">
    <location>
        <begin position="313"/>
        <end position="383"/>
    </location>
</feature>
<gene>
    <name evidence="16" type="ORF">PVAP13_1KG360820</name>
</gene>
<evidence type="ECO:0000256" key="13">
    <source>
        <dbReference type="SAM" id="SignalP"/>
    </source>
</evidence>
<dbReference type="CDD" id="cd13875">
    <property type="entry name" value="CuRO_2_LCC_plant"/>
    <property type="match status" value="1"/>
</dbReference>
<feature type="compositionally biased region" description="Low complexity" evidence="12">
    <location>
        <begin position="316"/>
        <end position="329"/>
    </location>
</feature>
<evidence type="ECO:0000313" key="16">
    <source>
        <dbReference type="EMBL" id="KAG2659507.1"/>
    </source>
</evidence>
<keyword evidence="17" id="KW-1185">Reference proteome</keyword>
<evidence type="ECO:0000259" key="15">
    <source>
        <dbReference type="Pfam" id="PF07732"/>
    </source>
</evidence>
<evidence type="ECO:0000259" key="14">
    <source>
        <dbReference type="Pfam" id="PF00394"/>
    </source>
</evidence>
<dbReference type="AlphaFoldDB" id="A0A8T0XJA8"/>
<comment type="caution">
    <text evidence="16">The sequence shown here is derived from an EMBL/GenBank/DDBJ whole genome shotgun (WGS) entry which is preliminary data.</text>
</comment>
<accession>A0A8T0XJA8</accession>
<keyword evidence="11" id="KW-0439">Lignin degradation</keyword>
<dbReference type="InterPro" id="IPR034288">
    <property type="entry name" value="CuRO_1_LCC"/>
</dbReference>
<evidence type="ECO:0000313" key="17">
    <source>
        <dbReference type="Proteomes" id="UP000823388"/>
    </source>
</evidence>
<name>A0A8T0XJA8_PANVG</name>
<feature type="domain" description="Plastocyanin-like" evidence="14">
    <location>
        <begin position="171"/>
        <end position="302"/>
    </location>
</feature>
<dbReference type="SUPFAM" id="SSF49503">
    <property type="entry name" value="Cupredoxins"/>
    <property type="match status" value="2"/>
</dbReference>
<dbReference type="Proteomes" id="UP000823388">
    <property type="component" value="Chromosome 1K"/>
</dbReference>
<protein>
    <recommendedName>
        <fullName evidence="5">laccase</fullName>
        <ecNumber evidence="5">1.10.3.2</ecNumber>
    </recommendedName>
</protein>
<dbReference type="InterPro" id="IPR008972">
    <property type="entry name" value="Cupredoxin"/>
</dbReference>
<comment type="function">
    <text evidence="2">Lignin degradation and detoxification of lignin-derived products.</text>
</comment>
<evidence type="ECO:0000256" key="7">
    <source>
        <dbReference type="ARBA" id="ARBA00022525"/>
    </source>
</evidence>
<comment type="similarity">
    <text evidence="4">Belongs to the multicopper oxidase family.</text>
</comment>
<dbReference type="EMBL" id="CM029037">
    <property type="protein sequence ID" value="KAG2659507.1"/>
    <property type="molecule type" value="Genomic_DNA"/>
</dbReference>
<feature type="compositionally biased region" description="Basic residues" evidence="12">
    <location>
        <begin position="330"/>
        <end position="342"/>
    </location>
</feature>